<feature type="region of interest" description="Disordered" evidence="3">
    <location>
        <begin position="940"/>
        <end position="962"/>
    </location>
</feature>
<feature type="region of interest" description="Disordered" evidence="3">
    <location>
        <begin position="994"/>
        <end position="1035"/>
    </location>
</feature>
<dbReference type="Gene3D" id="3.80.10.10">
    <property type="entry name" value="Ribonuclease Inhibitor"/>
    <property type="match status" value="4"/>
</dbReference>
<feature type="transmembrane region" description="Helical" evidence="4">
    <location>
        <begin position="1135"/>
        <end position="1158"/>
    </location>
</feature>
<gene>
    <name evidence="5" type="ORF">C0Q70_15314</name>
</gene>
<keyword evidence="4" id="KW-0812">Transmembrane</keyword>
<dbReference type="EMBL" id="PZQS01000009">
    <property type="protein sequence ID" value="PVD24828.1"/>
    <property type="molecule type" value="Genomic_DNA"/>
</dbReference>
<dbReference type="OrthoDB" id="6155683at2759"/>
<evidence type="ECO:0000256" key="1">
    <source>
        <dbReference type="ARBA" id="ARBA00022614"/>
    </source>
</evidence>
<feature type="compositionally biased region" description="Basic and acidic residues" evidence="3">
    <location>
        <begin position="695"/>
        <end position="705"/>
    </location>
</feature>
<evidence type="ECO:0008006" key="7">
    <source>
        <dbReference type="Google" id="ProtNLM"/>
    </source>
</evidence>
<feature type="compositionally biased region" description="Polar residues" evidence="3">
    <location>
        <begin position="1051"/>
        <end position="1064"/>
    </location>
</feature>
<organism evidence="5 6">
    <name type="scientific">Pomacea canaliculata</name>
    <name type="common">Golden apple snail</name>
    <dbReference type="NCBI Taxonomy" id="400727"/>
    <lineage>
        <taxon>Eukaryota</taxon>
        <taxon>Metazoa</taxon>
        <taxon>Spiralia</taxon>
        <taxon>Lophotrochozoa</taxon>
        <taxon>Mollusca</taxon>
        <taxon>Gastropoda</taxon>
        <taxon>Caenogastropoda</taxon>
        <taxon>Architaenioglossa</taxon>
        <taxon>Ampullarioidea</taxon>
        <taxon>Ampullariidae</taxon>
        <taxon>Pomacea</taxon>
    </lineage>
</organism>
<dbReference type="InterPro" id="IPR026906">
    <property type="entry name" value="LRR_5"/>
</dbReference>
<dbReference type="Proteomes" id="UP000245119">
    <property type="component" value="Linkage Group LG9"/>
</dbReference>
<keyword evidence="4" id="KW-0472">Membrane</keyword>
<keyword evidence="1" id="KW-0433">Leucine-rich repeat</keyword>
<evidence type="ECO:0000256" key="3">
    <source>
        <dbReference type="SAM" id="MobiDB-lite"/>
    </source>
</evidence>
<dbReference type="PANTHER" id="PTHR24366:SF96">
    <property type="entry name" value="LEUCINE RICH REPEAT CONTAINING 53"/>
    <property type="match status" value="1"/>
</dbReference>
<dbReference type="SMART" id="SM00369">
    <property type="entry name" value="LRR_TYP"/>
    <property type="match status" value="10"/>
</dbReference>
<name>A0A2T7NUG3_POMCA</name>
<evidence type="ECO:0000313" key="6">
    <source>
        <dbReference type="Proteomes" id="UP000245119"/>
    </source>
</evidence>
<dbReference type="InterPro" id="IPR032675">
    <property type="entry name" value="LRR_dom_sf"/>
</dbReference>
<dbReference type="Pfam" id="PF13855">
    <property type="entry name" value="LRR_8"/>
    <property type="match status" value="2"/>
</dbReference>
<feature type="region of interest" description="Disordered" evidence="3">
    <location>
        <begin position="1051"/>
        <end position="1108"/>
    </location>
</feature>
<dbReference type="InterPro" id="IPR003591">
    <property type="entry name" value="Leu-rich_rpt_typical-subtyp"/>
</dbReference>
<dbReference type="InterPro" id="IPR001611">
    <property type="entry name" value="Leu-rich_rpt"/>
</dbReference>
<feature type="region of interest" description="Disordered" evidence="3">
    <location>
        <begin position="610"/>
        <end position="629"/>
    </location>
</feature>
<keyword evidence="2" id="KW-0677">Repeat</keyword>
<dbReference type="FunFam" id="3.80.10.10:FF:001360">
    <property type="entry name" value="Uncharacterized protein"/>
    <property type="match status" value="1"/>
</dbReference>
<reference evidence="5 6" key="1">
    <citation type="submission" date="2018-04" db="EMBL/GenBank/DDBJ databases">
        <title>The genome of golden apple snail Pomacea canaliculata provides insight into stress tolerance and invasive adaptation.</title>
        <authorList>
            <person name="Liu C."/>
            <person name="Liu B."/>
            <person name="Ren Y."/>
            <person name="Zhang Y."/>
            <person name="Wang H."/>
            <person name="Li S."/>
            <person name="Jiang F."/>
            <person name="Yin L."/>
            <person name="Zhang G."/>
            <person name="Qian W."/>
            <person name="Fan W."/>
        </authorList>
    </citation>
    <scope>NUCLEOTIDE SEQUENCE [LARGE SCALE GENOMIC DNA]</scope>
    <source>
        <strain evidence="5">SZHN2017</strain>
        <tissue evidence="5">Muscle</tissue>
    </source>
</reference>
<keyword evidence="6" id="KW-1185">Reference proteome</keyword>
<dbReference type="Pfam" id="PF13306">
    <property type="entry name" value="LRR_5"/>
    <property type="match status" value="1"/>
</dbReference>
<dbReference type="PANTHER" id="PTHR24366">
    <property type="entry name" value="IG(IMMUNOGLOBULIN) AND LRR(LEUCINE RICH REPEAT) DOMAINS"/>
    <property type="match status" value="1"/>
</dbReference>
<feature type="compositionally biased region" description="Polar residues" evidence="3">
    <location>
        <begin position="940"/>
        <end position="955"/>
    </location>
</feature>
<dbReference type="SUPFAM" id="SSF52058">
    <property type="entry name" value="L domain-like"/>
    <property type="match status" value="2"/>
</dbReference>
<sequence length="1207" mass="134161">MKCLVFGRVRHVNCSQRGLQSIPAGLPDDLMTLDLSWNPLDLDKLRKNLCNFRSLSSLSLSFSELTALSNIFQGCTSLLEVNLTGNRFTQLDISTFQGLENLRRLLGLETRSVLDKDVFQGLTNLKDLDLIYHGESLPEGLFNNLMIKSINLVLTKAEVLPEGLFEFGKKSLNTLQLVGEKVKVINHDLFDGLSVLKKLFLVMPQLQTLPENLFLIQLANLSVRRVANLQEVEITGIKSFPANLFRQLDNLESLQFKDIETFPKETFLSNLVNLKTLIISGGNITMIPSSWFKNLNSLKTLKIANAQLEKLEDDAFQGLLNLNYLDLSFNILKHVSHKNLKPLNRTLETLVLAGNRLSEFSKKNTESITLLRYLDLSENRLTTIYPDAFQGMRQLSVLYLSYNQISSLPINLFTDQFQLESLSLTNNYLSEFPVALLTLKNSLINLDLSFNQIRQIPAAQLCQFVNLEKINVIENPLHCDCDIMGFQKCPTILPEGICQTPKEFAGQDIKNIEVSKTCSFTLVESEASVKDLISKDQNFSTPISSYQPQTNTRFVVNDILFSKQKENIQEFSADVEKTNEHIFNNPQNPHFVRNISGEFSQQTLPSIHESAQSNEVKKENQAVSLGKSSNAAQEDFINGVESIDLSNQAPRNPVAQSNLQTESGIEMKIPDVLEPNPSDSQGNNLGSEAMLLTKSNDKSLEKDRTNQTLNANTETESNRILSSEDNSEINVSGHILNNKLNVTASTVEKTTGAAMASDKHLTKTENEAKQKMRNATTENSEQVHRDGTFVSAHENNSKAKQGVTVENVGSKKPVTNEVIKPTDSVKFKKNETSEHLASINPEIYNANTPQLSEAMNIPSTIKTDDPSLIDPALLSSNSTLEMEERAKGKNDTQPGQLDISAFESGQNVKNDRKPLFNKNPNQTFDSTDISSKAELQESFQSTSKAHLNPITNQTKQSEDPGLGTVNMQGQLQHSGVNQMTNKLQFQQEDVAIKNSSSNEVASADTVQKGKGDSMQTTWPVQNNATGLESGPIVPSYPKGLPEKVLPVKPLTNSSISHSNASTLVDQPKNIRDRNKELIPNKQNKSDPRSTVEDGAADKEPRASVDSIGEVGQPLGREIVTANGLDENESKRSESMAFNFTIGAVTAILVFSTAILAVYGVRRYQQRGSYTISDESFSNENIELERTMSYPQHHRLSRDYSYGSQRSL</sequence>
<evidence type="ECO:0000256" key="2">
    <source>
        <dbReference type="ARBA" id="ARBA00022737"/>
    </source>
</evidence>
<keyword evidence="4" id="KW-1133">Transmembrane helix</keyword>
<proteinExistence type="predicted"/>
<accession>A0A2T7NUG3</accession>
<feature type="region of interest" description="Disordered" evidence="3">
    <location>
        <begin position="695"/>
        <end position="725"/>
    </location>
</feature>
<dbReference type="PROSITE" id="PS51450">
    <property type="entry name" value="LRR"/>
    <property type="match status" value="3"/>
</dbReference>
<feature type="compositionally biased region" description="Basic and acidic residues" evidence="3">
    <location>
        <begin position="1068"/>
        <end position="1102"/>
    </location>
</feature>
<feature type="compositionally biased region" description="Polar residues" evidence="3">
    <location>
        <begin position="706"/>
        <end position="725"/>
    </location>
</feature>
<comment type="caution">
    <text evidence="5">The sequence shown here is derived from an EMBL/GenBank/DDBJ whole genome shotgun (WGS) entry which is preliminary data.</text>
</comment>
<evidence type="ECO:0000256" key="4">
    <source>
        <dbReference type="SAM" id="Phobius"/>
    </source>
</evidence>
<dbReference type="AlphaFoldDB" id="A0A2T7NUG3"/>
<feature type="compositionally biased region" description="Polar residues" evidence="3">
    <location>
        <begin position="1013"/>
        <end position="1026"/>
    </location>
</feature>
<dbReference type="STRING" id="400727.A0A2T7NUG3"/>
<protein>
    <recommendedName>
        <fullName evidence="7">LRRCT domain-containing protein</fullName>
    </recommendedName>
</protein>
<evidence type="ECO:0000313" key="5">
    <source>
        <dbReference type="EMBL" id="PVD24828.1"/>
    </source>
</evidence>